<comment type="caution">
    <text evidence="2">The sequence shown here is derived from an EMBL/GenBank/DDBJ whole genome shotgun (WGS) entry which is preliminary data.</text>
</comment>
<keyword evidence="3" id="KW-1185">Reference proteome</keyword>
<feature type="compositionally biased region" description="Pro residues" evidence="1">
    <location>
        <begin position="31"/>
        <end position="44"/>
    </location>
</feature>
<proteinExistence type="predicted"/>
<name>A0A167PY19_9HYPO</name>
<evidence type="ECO:0000256" key="1">
    <source>
        <dbReference type="SAM" id="MobiDB-lite"/>
    </source>
</evidence>
<evidence type="ECO:0000313" key="2">
    <source>
        <dbReference type="EMBL" id="OAA57133.1"/>
    </source>
</evidence>
<dbReference type="Proteomes" id="UP000076874">
    <property type="component" value="Unassembled WGS sequence"/>
</dbReference>
<reference evidence="2 3" key="1">
    <citation type="journal article" date="2016" name="Genome Biol. Evol.">
        <title>Divergent and convergent evolution of fungal pathogenicity.</title>
        <authorList>
            <person name="Shang Y."/>
            <person name="Xiao G."/>
            <person name="Zheng P."/>
            <person name="Cen K."/>
            <person name="Zhan S."/>
            <person name="Wang C."/>
        </authorList>
    </citation>
    <scope>NUCLEOTIDE SEQUENCE [LARGE SCALE GENOMIC DNA]</scope>
    <source>
        <strain evidence="2 3">RCEF 264</strain>
    </source>
</reference>
<sequence length="230" mass="24690">MAGLREDSTVLDWVIAHEDSFAVESNDSVPLPTPRPSPIQPLKPKPTSDEAIEPESTFDQPPLGGEGPIAIAECLTSASARTHSDGSKHAPIMLETIKGLQASPASKAQGQQTNDIRRLAADKMSELTASLPMAAIPISAEVDKVRIYADNVDISDSSLDSARNHTWFSTADGGEDGGPDHEIRKAHEAYKDAFNAAYEPAHTFWAYTGRCSGHTPPFIQYDAEASTTFS</sequence>
<organism evidence="2 3">
    <name type="scientific">Niveomyces insectorum RCEF 264</name>
    <dbReference type="NCBI Taxonomy" id="1081102"/>
    <lineage>
        <taxon>Eukaryota</taxon>
        <taxon>Fungi</taxon>
        <taxon>Dikarya</taxon>
        <taxon>Ascomycota</taxon>
        <taxon>Pezizomycotina</taxon>
        <taxon>Sordariomycetes</taxon>
        <taxon>Hypocreomycetidae</taxon>
        <taxon>Hypocreales</taxon>
        <taxon>Cordycipitaceae</taxon>
        <taxon>Niveomyces</taxon>
    </lineage>
</organism>
<evidence type="ECO:0000313" key="3">
    <source>
        <dbReference type="Proteomes" id="UP000076874"/>
    </source>
</evidence>
<protein>
    <submittedName>
        <fullName evidence="2">Uncharacterized protein</fullName>
    </submittedName>
</protein>
<dbReference type="AlphaFoldDB" id="A0A167PY19"/>
<gene>
    <name evidence="2" type="ORF">SPI_07514</name>
</gene>
<accession>A0A167PY19</accession>
<feature type="region of interest" description="Disordered" evidence="1">
    <location>
        <begin position="23"/>
        <end position="66"/>
    </location>
</feature>
<dbReference type="EMBL" id="AZHD01000015">
    <property type="protein sequence ID" value="OAA57133.1"/>
    <property type="molecule type" value="Genomic_DNA"/>
</dbReference>